<evidence type="ECO:0000313" key="4">
    <source>
        <dbReference type="EMBL" id="RPF20914.1"/>
    </source>
</evidence>
<keyword evidence="2" id="KW-1133">Transmembrane helix</keyword>
<sequence>MPHVDDDALALYALGEDVLEPEQRLHLQDCAQCARTVAGLARVVNGARADEREAALVPPRPEVWTRIHSELGLTTPPDALQPDDAPVRRIGGDATETPAGADRDGGTTGGRRSFWMPALVAAGTALVLGIAGGVLWERRDLQPAEATVASAALSPVRADSPGETGQAVVQQTGDGRQQLVVSIDSPAPGDGYREVWLLTSDASGLISLGVLQGGEGRFTIPDGLDLTDFAVVDVSEEPFDGDPAHSGDSLVRGTLGT</sequence>
<accession>A0A3N4YNI9</accession>
<feature type="region of interest" description="Disordered" evidence="1">
    <location>
        <begin position="238"/>
        <end position="257"/>
    </location>
</feature>
<comment type="caution">
    <text evidence="4">The sequence shown here is derived from an EMBL/GenBank/DDBJ whole genome shotgun (WGS) entry which is preliminary data.</text>
</comment>
<evidence type="ECO:0000259" key="3">
    <source>
        <dbReference type="Pfam" id="PF10099"/>
    </source>
</evidence>
<proteinExistence type="predicted"/>
<feature type="domain" description="Anti-sigma K factor RskA C-terminal" evidence="3">
    <location>
        <begin position="120"/>
        <end position="248"/>
    </location>
</feature>
<protein>
    <submittedName>
        <fullName evidence="4">Anti-sigma-K factor RskA</fullName>
    </submittedName>
</protein>
<evidence type="ECO:0000256" key="2">
    <source>
        <dbReference type="SAM" id="Phobius"/>
    </source>
</evidence>
<feature type="region of interest" description="Disordered" evidence="1">
    <location>
        <begin position="89"/>
        <end position="109"/>
    </location>
</feature>
<evidence type="ECO:0000256" key="1">
    <source>
        <dbReference type="SAM" id="MobiDB-lite"/>
    </source>
</evidence>
<reference evidence="4 5" key="1">
    <citation type="submission" date="2018-11" db="EMBL/GenBank/DDBJ databases">
        <title>Sequencing the genomes of 1000 actinobacteria strains.</title>
        <authorList>
            <person name="Klenk H.-P."/>
        </authorList>
    </citation>
    <scope>NUCLEOTIDE SEQUENCE [LARGE SCALE GENOMIC DNA]</scope>
    <source>
        <strain evidence="4 5">DSM 15700</strain>
    </source>
</reference>
<feature type="transmembrane region" description="Helical" evidence="2">
    <location>
        <begin position="114"/>
        <end position="136"/>
    </location>
</feature>
<organism evidence="4 5">
    <name type="scientific">Myceligenerans xiligouense</name>
    <dbReference type="NCBI Taxonomy" id="253184"/>
    <lineage>
        <taxon>Bacteria</taxon>
        <taxon>Bacillati</taxon>
        <taxon>Actinomycetota</taxon>
        <taxon>Actinomycetes</taxon>
        <taxon>Micrococcales</taxon>
        <taxon>Promicromonosporaceae</taxon>
        <taxon>Myceligenerans</taxon>
    </lineage>
</organism>
<keyword evidence="5" id="KW-1185">Reference proteome</keyword>
<dbReference type="GO" id="GO:0005886">
    <property type="term" value="C:plasma membrane"/>
    <property type="evidence" value="ECO:0007669"/>
    <property type="project" value="InterPro"/>
</dbReference>
<name>A0A3N4YNI9_9MICO</name>
<keyword evidence="2" id="KW-0812">Transmembrane</keyword>
<dbReference type="InterPro" id="IPR018764">
    <property type="entry name" value="RskA_C"/>
</dbReference>
<gene>
    <name evidence="4" type="ORF">EDD34_1521</name>
</gene>
<dbReference type="Pfam" id="PF10099">
    <property type="entry name" value="RskA_C"/>
    <property type="match status" value="1"/>
</dbReference>
<evidence type="ECO:0000313" key="5">
    <source>
        <dbReference type="Proteomes" id="UP000280501"/>
    </source>
</evidence>
<dbReference type="AlphaFoldDB" id="A0A3N4YNI9"/>
<dbReference type="EMBL" id="RKQZ01000001">
    <property type="protein sequence ID" value="RPF20914.1"/>
    <property type="molecule type" value="Genomic_DNA"/>
</dbReference>
<dbReference type="Proteomes" id="UP000280501">
    <property type="component" value="Unassembled WGS sequence"/>
</dbReference>
<keyword evidence="2" id="KW-0472">Membrane</keyword>